<dbReference type="Proteomes" id="UP000240393">
    <property type="component" value="Segment"/>
</dbReference>
<evidence type="ECO:0000313" key="5">
    <source>
        <dbReference type="Proteomes" id="UP000202784"/>
    </source>
</evidence>
<dbReference type="EMBL" id="KU686205">
    <property type="protein sequence ID" value="AOV60592.1"/>
    <property type="molecule type" value="Genomic_DNA"/>
</dbReference>
<evidence type="ECO:0000313" key="4">
    <source>
        <dbReference type="EMBL" id="AOV60821.1"/>
    </source>
</evidence>
<reference evidence="5 6" key="1">
    <citation type="journal article" date="2016" name="Virology">
        <title>The genomic content and context of auxiliary metabolic genes in marine cyanomyoviruses.</title>
        <authorList>
            <person name="Crummett L.T."/>
            <person name="Puxty R.J."/>
            <person name="Weihe C."/>
            <person name="Marston M.F."/>
            <person name="Martiny J.B."/>
        </authorList>
    </citation>
    <scope>NUCLEOTIDE SEQUENCE [LARGE SCALE GENOMIC DNA]</scope>
    <source>
        <strain evidence="2">0808SB05</strain>
        <strain evidence="3">0908SB82</strain>
        <strain evidence="4">1109NB16</strain>
    </source>
</reference>
<evidence type="ECO:0000256" key="1">
    <source>
        <dbReference type="SAM" id="MobiDB-lite"/>
    </source>
</evidence>
<evidence type="ECO:0000313" key="2">
    <source>
        <dbReference type="EMBL" id="AOV60364.1"/>
    </source>
</evidence>
<evidence type="ECO:0000313" key="7">
    <source>
        <dbReference type="Proteomes" id="UP000241903"/>
    </source>
</evidence>
<name>A0A1D8KPN7_9CAUD</name>
<dbReference type="EMBL" id="KU686206">
    <property type="protein sequence ID" value="AOV60821.1"/>
    <property type="molecule type" value="Genomic_DNA"/>
</dbReference>
<accession>A0A1D8KPN7</accession>
<dbReference type="Proteomes" id="UP000202784">
    <property type="component" value="Segment"/>
</dbReference>
<keyword evidence="5" id="KW-1185">Reference proteome</keyword>
<protein>
    <submittedName>
        <fullName evidence="3">Uncharacterized protein</fullName>
    </submittedName>
</protein>
<dbReference type="KEGG" id="vg:30307803"/>
<evidence type="ECO:0000313" key="6">
    <source>
        <dbReference type="Proteomes" id="UP000240393"/>
    </source>
</evidence>
<dbReference type="EMBL" id="KU686204">
    <property type="protein sequence ID" value="AOV60364.1"/>
    <property type="molecule type" value="Genomic_DNA"/>
</dbReference>
<dbReference type="GeneID" id="30307803"/>
<organism evidence="3 7">
    <name type="scientific">Synechococcus phage S-CAM9</name>
    <dbReference type="NCBI Taxonomy" id="1883369"/>
    <lineage>
        <taxon>Viruses</taxon>
        <taxon>Duplodnaviria</taxon>
        <taxon>Heunggongvirae</taxon>
        <taxon>Uroviricota</taxon>
        <taxon>Caudoviricetes</taxon>
        <taxon>Pantevenvirales</taxon>
        <taxon>Kyanoviridae</taxon>
        <taxon>Kanaloavirus</taxon>
        <taxon>Kanaloavirus scam9</taxon>
    </lineage>
</organism>
<gene>
    <name evidence="4" type="ORF">N161109_218</name>
    <name evidence="2" type="ORF">S050808_217</name>
    <name evidence="3" type="ORF">S820908_217</name>
</gene>
<proteinExistence type="predicted"/>
<sequence length="106" mass="12246">MTEEQFEYQEPQGKGMVGDLSEEEASTGSSSKSWTKKTADLSFASGKTKESIAKELRQEVDEEVLRKVKKEYKRLKKYSKSNLFTIQKLNGQKTIIDELIEEYEQK</sequence>
<feature type="region of interest" description="Disordered" evidence="1">
    <location>
        <begin position="1"/>
        <end position="36"/>
    </location>
</feature>
<dbReference type="Proteomes" id="UP000241903">
    <property type="component" value="Segment"/>
</dbReference>
<dbReference type="RefSeq" id="YP_009322653.1">
    <property type="nucleotide sequence ID" value="NC_031922.1"/>
</dbReference>
<evidence type="ECO:0000313" key="3">
    <source>
        <dbReference type="EMBL" id="AOV60592.1"/>
    </source>
</evidence>